<evidence type="ECO:0000256" key="1">
    <source>
        <dbReference type="SAM" id="MobiDB-lite"/>
    </source>
</evidence>
<evidence type="ECO:0000313" key="3">
    <source>
        <dbReference type="EMBL" id="UMB70761.1"/>
    </source>
</evidence>
<keyword evidence="4" id="KW-1185">Reference proteome</keyword>
<reference evidence="3" key="1">
    <citation type="submission" date="2022-08" db="EMBL/GenBank/DDBJ databases">
        <title>Whole genome sequencing of non-tuberculosis mycobacteria type-strains.</title>
        <authorList>
            <person name="Igarashi Y."/>
            <person name="Osugi A."/>
            <person name="Mitarai S."/>
        </authorList>
    </citation>
    <scope>NUCLEOTIDE SEQUENCE</scope>
    <source>
        <strain evidence="3">DSM 45127</strain>
    </source>
</reference>
<evidence type="ECO:0000256" key="2">
    <source>
        <dbReference type="SAM" id="SignalP"/>
    </source>
</evidence>
<name>A0ABY3VRM8_9MYCO</name>
<gene>
    <name evidence="3" type="ORF">MKK62_05520</name>
</gene>
<feature type="compositionally biased region" description="Pro residues" evidence="1">
    <location>
        <begin position="41"/>
        <end position="56"/>
    </location>
</feature>
<protein>
    <submittedName>
        <fullName evidence="3">Uncharacterized protein</fullName>
    </submittedName>
</protein>
<proteinExistence type="predicted"/>
<feature type="chain" id="PRO_5045660830" evidence="2">
    <location>
        <begin position="29"/>
        <end position="89"/>
    </location>
</feature>
<organism evidence="3 4">
    <name type="scientific">Mycobacterium paraterrae</name>
    <dbReference type="NCBI Taxonomy" id="577492"/>
    <lineage>
        <taxon>Bacteria</taxon>
        <taxon>Bacillati</taxon>
        <taxon>Actinomycetota</taxon>
        <taxon>Actinomycetes</taxon>
        <taxon>Mycobacteriales</taxon>
        <taxon>Mycobacteriaceae</taxon>
        <taxon>Mycobacterium</taxon>
    </lineage>
</organism>
<sequence>MAWTFAKIAAAGALTALPFATAGVPAYAAENPGNAPIVLPAPLPADPAPDPAPPNVPSHHGEYYSTNDYNDWNNWYNSGADGGGGGGGG</sequence>
<dbReference type="Proteomes" id="UP001055336">
    <property type="component" value="Chromosome"/>
</dbReference>
<feature type="region of interest" description="Disordered" evidence="1">
    <location>
        <begin position="41"/>
        <end position="62"/>
    </location>
</feature>
<accession>A0ABY3VRM8</accession>
<keyword evidence="2" id="KW-0732">Signal</keyword>
<evidence type="ECO:0000313" key="4">
    <source>
        <dbReference type="Proteomes" id="UP001055336"/>
    </source>
</evidence>
<dbReference type="RefSeq" id="WP_240262521.1">
    <property type="nucleotide sequence ID" value="NZ_CP092488.2"/>
</dbReference>
<dbReference type="EMBL" id="CP092488">
    <property type="protein sequence ID" value="UMB70761.1"/>
    <property type="molecule type" value="Genomic_DNA"/>
</dbReference>
<feature type="signal peptide" evidence="2">
    <location>
        <begin position="1"/>
        <end position="28"/>
    </location>
</feature>